<evidence type="ECO:0000313" key="1">
    <source>
        <dbReference type="EMBL" id="CAB4191919.1"/>
    </source>
</evidence>
<organism evidence="1">
    <name type="scientific">uncultured Caudovirales phage</name>
    <dbReference type="NCBI Taxonomy" id="2100421"/>
    <lineage>
        <taxon>Viruses</taxon>
        <taxon>Duplodnaviria</taxon>
        <taxon>Heunggongvirae</taxon>
        <taxon>Uroviricota</taxon>
        <taxon>Caudoviricetes</taxon>
        <taxon>Peduoviridae</taxon>
        <taxon>Maltschvirus</taxon>
        <taxon>Maltschvirus maltsch</taxon>
    </lineage>
</organism>
<name>A0A6J5R4V4_9CAUD</name>
<accession>A0A6J5R4V4</accession>
<gene>
    <name evidence="1" type="ORF">UFOVP1230_45</name>
</gene>
<reference evidence="1" key="1">
    <citation type="submission" date="2020-05" db="EMBL/GenBank/DDBJ databases">
        <authorList>
            <person name="Chiriac C."/>
            <person name="Salcher M."/>
            <person name="Ghai R."/>
            <person name="Kavagutti S V."/>
        </authorList>
    </citation>
    <scope>NUCLEOTIDE SEQUENCE</scope>
</reference>
<dbReference type="EMBL" id="LR797179">
    <property type="protein sequence ID" value="CAB4191919.1"/>
    <property type="molecule type" value="Genomic_DNA"/>
</dbReference>
<proteinExistence type="predicted"/>
<protein>
    <submittedName>
        <fullName evidence="1">Uncharacterized protein</fullName>
    </submittedName>
</protein>
<sequence length="70" mass="8195">MASKQTFGNKKDPAEIRPIKLATYIPPKMYHEKFKVVVADREETEAAWIREAIIEKIEREFGNVIGRNKY</sequence>